<accession>A0ABT6HKT2</accession>
<keyword evidence="2" id="KW-1185">Reference proteome</keyword>
<evidence type="ECO:0000313" key="1">
    <source>
        <dbReference type="EMBL" id="MDH2389347.1"/>
    </source>
</evidence>
<dbReference type="Proteomes" id="UP001223144">
    <property type="component" value="Unassembled WGS sequence"/>
</dbReference>
<gene>
    <name evidence="1" type="ORF">QCN29_11190</name>
</gene>
<protein>
    <submittedName>
        <fullName evidence="1">Uncharacterized protein</fullName>
    </submittedName>
</protein>
<proteinExistence type="predicted"/>
<dbReference type="RefSeq" id="WP_279927687.1">
    <property type="nucleotide sequence ID" value="NZ_JARWBG010000010.1"/>
</dbReference>
<evidence type="ECO:0000313" key="2">
    <source>
        <dbReference type="Proteomes" id="UP001223144"/>
    </source>
</evidence>
<sequence>MRSVEFEGKKWVPADGGDQCDGLEVQLIQQAMRAANAAWEECRVQWGKVREECERSGIPRVEGESLEEAMRQAGFGGTEVEGRILECRALALRHRRQASRWSFVVRWLLDQFWTEVEAPESDRLILGKFQVEGQGVK</sequence>
<name>A0ABT6HKT2_9ACTN</name>
<comment type="caution">
    <text evidence="1">The sequence shown here is derived from an EMBL/GenBank/DDBJ whole genome shotgun (WGS) entry which is preliminary data.</text>
</comment>
<dbReference type="EMBL" id="JARWBG010000010">
    <property type="protein sequence ID" value="MDH2389347.1"/>
    <property type="molecule type" value="Genomic_DNA"/>
</dbReference>
<organism evidence="1 2">
    <name type="scientific">Streptomyces chengmaiensis</name>
    <dbReference type="NCBI Taxonomy" id="3040919"/>
    <lineage>
        <taxon>Bacteria</taxon>
        <taxon>Bacillati</taxon>
        <taxon>Actinomycetota</taxon>
        <taxon>Actinomycetes</taxon>
        <taxon>Kitasatosporales</taxon>
        <taxon>Streptomycetaceae</taxon>
        <taxon>Streptomyces</taxon>
    </lineage>
</organism>
<reference evidence="1 2" key="1">
    <citation type="submission" date="2023-04" db="EMBL/GenBank/DDBJ databases">
        <title>Streptomyces chengmaiensis sp. nov. isolated from the stem of mangrove plant in Hainan.</title>
        <authorList>
            <person name="Huang X."/>
            <person name="Zhou S."/>
            <person name="Chu X."/>
            <person name="Xie Y."/>
            <person name="Lin Y."/>
        </authorList>
    </citation>
    <scope>NUCLEOTIDE SEQUENCE [LARGE SCALE GENOMIC DNA]</scope>
    <source>
        <strain evidence="1 2">HNM0663</strain>
    </source>
</reference>